<dbReference type="PANTHER" id="PTHR46797:SF1">
    <property type="entry name" value="METHYLPHOSPHONATE SYNTHASE"/>
    <property type="match status" value="1"/>
</dbReference>
<name>A0A9X4KI88_9BACL</name>
<dbReference type="Gene3D" id="1.10.260.40">
    <property type="entry name" value="lambda repressor-like DNA-binding domains"/>
    <property type="match status" value="1"/>
</dbReference>
<dbReference type="EMBL" id="JAPDHZ010000003">
    <property type="protein sequence ID" value="MDG0792478.1"/>
    <property type="molecule type" value="Genomic_DNA"/>
</dbReference>
<reference evidence="3 4" key="1">
    <citation type="submission" date="2022-10" db="EMBL/GenBank/DDBJ databases">
        <title>Comparative genomic analysis of Cohnella hashimotonis sp. nov., isolated from the International Space Station.</title>
        <authorList>
            <person name="Simpson A."/>
            <person name="Venkateswaran K."/>
        </authorList>
    </citation>
    <scope>NUCLEOTIDE SEQUENCE [LARGE SCALE GENOMIC DNA]</scope>
    <source>
        <strain evidence="3 4">DSM 18997</strain>
    </source>
</reference>
<dbReference type="GO" id="GO:0003677">
    <property type="term" value="F:DNA binding"/>
    <property type="evidence" value="ECO:0007669"/>
    <property type="project" value="UniProtKB-KW"/>
</dbReference>
<sequence>MTHPFGNRLKLLRKKRGFTMEKLGAAVGVAKTTISGYENGNREPPLAVITKLAHALRTTADYLLGITDAEEQPFLSPTADASAEAPFFHWNGAELDEQELRTIRDFIASIVAKNKRRTSEERSS</sequence>
<dbReference type="PANTHER" id="PTHR46797">
    <property type="entry name" value="HTH-TYPE TRANSCRIPTIONAL REGULATOR"/>
    <property type="match status" value="1"/>
</dbReference>
<dbReference type="AlphaFoldDB" id="A0A9X4KI88"/>
<accession>A0A9X4KI88</accession>
<dbReference type="GO" id="GO:0003700">
    <property type="term" value="F:DNA-binding transcription factor activity"/>
    <property type="evidence" value="ECO:0007669"/>
    <property type="project" value="TreeGrafter"/>
</dbReference>
<dbReference type="InterPro" id="IPR001387">
    <property type="entry name" value="Cro/C1-type_HTH"/>
</dbReference>
<dbReference type="SMART" id="SM00530">
    <property type="entry name" value="HTH_XRE"/>
    <property type="match status" value="1"/>
</dbReference>
<protein>
    <submittedName>
        <fullName evidence="3">Helix-turn-helix transcriptional regulator</fullName>
    </submittedName>
</protein>
<dbReference type="Proteomes" id="UP001153387">
    <property type="component" value="Unassembled WGS sequence"/>
</dbReference>
<gene>
    <name evidence="3" type="ORF">OMP38_17535</name>
</gene>
<dbReference type="CDD" id="cd00093">
    <property type="entry name" value="HTH_XRE"/>
    <property type="match status" value="1"/>
</dbReference>
<feature type="domain" description="HTH cro/C1-type" evidence="2">
    <location>
        <begin position="9"/>
        <end position="63"/>
    </location>
</feature>
<dbReference type="RefSeq" id="WP_277566275.1">
    <property type="nucleotide sequence ID" value="NZ_JAPDHZ010000003.1"/>
</dbReference>
<dbReference type="InterPro" id="IPR010982">
    <property type="entry name" value="Lambda_DNA-bd_dom_sf"/>
</dbReference>
<proteinExistence type="predicted"/>
<dbReference type="GO" id="GO:0005829">
    <property type="term" value="C:cytosol"/>
    <property type="evidence" value="ECO:0007669"/>
    <property type="project" value="TreeGrafter"/>
</dbReference>
<keyword evidence="1" id="KW-0238">DNA-binding</keyword>
<evidence type="ECO:0000259" key="2">
    <source>
        <dbReference type="PROSITE" id="PS50943"/>
    </source>
</evidence>
<keyword evidence="4" id="KW-1185">Reference proteome</keyword>
<evidence type="ECO:0000313" key="3">
    <source>
        <dbReference type="EMBL" id="MDG0792478.1"/>
    </source>
</evidence>
<evidence type="ECO:0000313" key="4">
    <source>
        <dbReference type="Proteomes" id="UP001153387"/>
    </source>
</evidence>
<dbReference type="PROSITE" id="PS50943">
    <property type="entry name" value="HTH_CROC1"/>
    <property type="match status" value="1"/>
</dbReference>
<dbReference type="InterPro" id="IPR050807">
    <property type="entry name" value="TransReg_Diox_bact_type"/>
</dbReference>
<dbReference type="Pfam" id="PF01381">
    <property type="entry name" value="HTH_3"/>
    <property type="match status" value="1"/>
</dbReference>
<evidence type="ECO:0000256" key="1">
    <source>
        <dbReference type="ARBA" id="ARBA00023125"/>
    </source>
</evidence>
<comment type="caution">
    <text evidence="3">The sequence shown here is derived from an EMBL/GenBank/DDBJ whole genome shotgun (WGS) entry which is preliminary data.</text>
</comment>
<dbReference type="SUPFAM" id="SSF47413">
    <property type="entry name" value="lambda repressor-like DNA-binding domains"/>
    <property type="match status" value="1"/>
</dbReference>
<organism evidence="3 4">
    <name type="scientific">Cohnella ginsengisoli</name>
    <dbReference type="NCBI Taxonomy" id="425004"/>
    <lineage>
        <taxon>Bacteria</taxon>
        <taxon>Bacillati</taxon>
        <taxon>Bacillota</taxon>
        <taxon>Bacilli</taxon>
        <taxon>Bacillales</taxon>
        <taxon>Paenibacillaceae</taxon>
        <taxon>Cohnella</taxon>
    </lineage>
</organism>